<protein>
    <submittedName>
        <fullName evidence="2">Uncharacterized protein</fullName>
    </submittedName>
</protein>
<evidence type="ECO:0000256" key="1">
    <source>
        <dbReference type="SAM" id="MobiDB-lite"/>
    </source>
</evidence>
<feature type="compositionally biased region" description="Polar residues" evidence="1">
    <location>
        <begin position="179"/>
        <end position="190"/>
    </location>
</feature>
<feature type="non-terminal residue" evidence="2">
    <location>
        <position position="190"/>
    </location>
</feature>
<sequence>MTSTIFGGGPIIPLILHQPGPLVECQTSQLSWEGNVGDTGILVYYADTIPEGTPLEFLPIVPAGLTTTTWLVDQFSDFNYTLLLHDRSTGAVSSPVHVSIAQNPDGDSSCVGKDPQFDPRGTSTASGGSSTATPSGTVQPTSSSSTTSDQSSVGPSSPGASSSTESPTTSSLTGLPSTDISPTQSVVICQ</sequence>
<keyword evidence="3" id="KW-1185">Reference proteome</keyword>
<gene>
    <name evidence="2" type="ORF">EXIGLDRAFT_729427</name>
</gene>
<organism evidence="2 3">
    <name type="scientific">Exidia glandulosa HHB12029</name>
    <dbReference type="NCBI Taxonomy" id="1314781"/>
    <lineage>
        <taxon>Eukaryota</taxon>
        <taxon>Fungi</taxon>
        <taxon>Dikarya</taxon>
        <taxon>Basidiomycota</taxon>
        <taxon>Agaricomycotina</taxon>
        <taxon>Agaricomycetes</taxon>
        <taxon>Auriculariales</taxon>
        <taxon>Exidiaceae</taxon>
        <taxon>Exidia</taxon>
    </lineage>
</organism>
<feature type="compositionally biased region" description="Low complexity" evidence="1">
    <location>
        <begin position="121"/>
        <end position="178"/>
    </location>
</feature>
<proteinExistence type="predicted"/>
<feature type="region of interest" description="Disordered" evidence="1">
    <location>
        <begin position="98"/>
        <end position="190"/>
    </location>
</feature>
<dbReference type="EMBL" id="KV425924">
    <property type="protein sequence ID" value="KZV97909.1"/>
    <property type="molecule type" value="Genomic_DNA"/>
</dbReference>
<reference evidence="2 3" key="1">
    <citation type="journal article" date="2016" name="Mol. Biol. Evol.">
        <title>Comparative Genomics of Early-Diverging Mushroom-Forming Fungi Provides Insights into the Origins of Lignocellulose Decay Capabilities.</title>
        <authorList>
            <person name="Nagy L.G."/>
            <person name="Riley R."/>
            <person name="Tritt A."/>
            <person name="Adam C."/>
            <person name="Daum C."/>
            <person name="Floudas D."/>
            <person name="Sun H."/>
            <person name="Yadav J.S."/>
            <person name="Pangilinan J."/>
            <person name="Larsson K.H."/>
            <person name="Matsuura K."/>
            <person name="Barry K."/>
            <person name="Labutti K."/>
            <person name="Kuo R."/>
            <person name="Ohm R.A."/>
            <person name="Bhattacharya S.S."/>
            <person name="Shirouzu T."/>
            <person name="Yoshinaga Y."/>
            <person name="Martin F.M."/>
            <person name="Grigoriev I.V."/>
            <person name="Hibbett D.S."/>
        </authorList>
    </citation>
    <scope>NUCLEOTIDE SEQUENCE [LARGE SCALE GENOMIC DNA]</scope>
    <source>
        <strain evidence="2 3">HHB12029</strain>
    </source>
</reference>
<evidence type="ECO:0000313" key="2">
    <source>
        <dbReference type="EMBL" id="KZV97909.1"/>
    </source>
</evidence>
<dbReference type="OrthoDB" id="3362246at2759"/>
<evidence type="ECO:0000313" key="3">
    <source>
        <dbReference type="Proteomes" id="UP000077266"/>
    </source>
</evidence>
<name>A0A166B4V3_EXIGL</name>
<accession>A0A166B4V3</accession>
<dbReference type="Proteomes" id="UP000077266">
    <property type="component" value="Unassembled WGS sequence"/>
</dbReference>
<dbReference type="AlphaFoldDB" id="A0A166B4V3"/>
<dbReference type="InParanoid" id="A0A166B4V3"/>